<organism evidence="2 3">
    <name type="scientific">Patellaria atrata CBS 101060</name>
    <dbReference type="NCBI Taxonomy" id="1346257"/>
    <lineage>
        <taxon>Eukaryota</taxon>
        <taxon>Fungi</taxon>
        <taxon>Dikarya</taxon>
        <taxon>Ascomycota</taxon>
        <taxon>Pezizomycotina</taxon>
        <taxon>Dothideomycetes</taxon>
        <taxon>Dothideomycetes incertae sedis</taxon>
        <taxon>Patellariales</taxon>
        <taxon>Patellariaceae</taxon>
        <taxon>Patellaria</taxon>
    </lineage>
</organism>
<keyword evidence="1" id="KW-0812">Transmembrane</keyword>
<gene>
    <name evidence="2" type="ORF">M501DRAFT_939843</name>
</gene>
<evidence type="ECO:0000256" key="1">
    <source>
        <dbReference type="SAM" id="Phobius"/>
    </source>
</evidence>
<reference evidence="2" key="1">
    <citation type="journal article" date="2020" name="Stud. Mycol.">
        <title>101 Dothideomycetes genomes: a test case for predicting lifestyles and emergence of pathogens.</title>
        <authorList>
            <person name="Haridas S."/>
            <person name="Albert R."/>
            <person name="Binder M."/>
            <person name="Bloem J."/>
            <person name="Labutti K."/>
            <person name="Salamov A."/>
            <person name="Andreopoulos B."/>
            <person name="Baker S."/>
            <person name="Barry K."/>
            <person name="Bills G."/>
            <person name="Bluhm B."/>
            <person name="Cannon C."/>
            <person name="Castanera R."/>
            <person name="Culley D."/>
            <person name="Daum C."/>
            <person name="Ezra D."/>
            <person name="Gonzalez J."/>
            <person name="Henrissat B."/>
            <person name="Kuo A."/>
            <person name="Liang C."/>
            <person name="Lipzen A."/>
            <person name="Lutzoni F."/>
            <person name="Magnuson J."/>
            <person name="Mondo S."/>
            <person name="Nolan M."/>
            <person name="Ohm R."/>
            <person name="Pangilinan J."/>
            <person name="Park H.-J."/>
            <person name="Ramirez L."/>
            <person name="Alfaro M."/>
            <person name="Sun H."/>
            <person name="Tritt A."/>
            <person name="Yoshinaga Y."/>
            <person name="Zwiers L.-H."/>
            <person name="Turgeon B."/>
            <person name="Goodwin S."/>
            <person name="Spatafora J."/>
            <person name="Crous P."/>
            <person name="Grigoriev I."/>
        </authorList>
    </citation>
    <scope>NUCLEOTIDE SEQUENCE</scope>
    <source>
        <strain evidence="2">CBS 101060</strain>
    </source>
</reference>
<protein>
    <submittedName>
        <fullName evidence="2">DUF1776-domain-containing protein</fullName>
    </submittedName>
</protein>
<keyword evidence="3" id="KW-1185">Reference proteome</keyword>
<feature type="transmembrane region" description="Helical" evidence="1">
    <location>
        <begin position="87"/>
        <end position="104"/>
    </location>
</feature>
<dbReference type="Proteomes" id="UP000799429">
    <property type="component" value="Unassembled WGS sequence"/>
</dbReference>
<dbReference type="Pfam" id="PF08643">
    <property type="entry name" value="DUF1776"/>
    <property type="match status" value="1"/>
</dbReference>
<sequence>MTSDDKQFLDYLSYISQDVRDFTSDVADATDRHFEFVAASIRESCLAEWLPESFRRRPPPPSPPATRLLTPEGYLQQIQNWISRNRALTAAIIAFVGTGSLLIYRKRKGYYRKRRARRASNGARREVIVLAGAPSLPITKSLALDLERRGFIVYVVVNTAEEEQTVQGESRVDIRPLHLDIVDPLGTQQAIDRFNNLLLSPQQAFAGASPHNLNFKGLIIVPDLIYPTGPVETISPELWSDCLNAKVLGTIATSQAFLPTIAEFKARVLLLTPSIIASLKPPFGSVESTIVGALDGFVASLRGELDTLGIKVVQFKLGTFDYGNSVGKHQLQSTDRARVLEWSSSARRLYGGNYLAHNRLTNSNKQPKGSHMRELHNAVFDALTQKYPKSVWRVGRGSVAYDIVGNWVPKGIVGWMMGIQSVSTEDATEPRLEDSVQSSWEKIERTV</sequence>
<dbReference type="Gene3D" id="3.40.50.720">
    <property type="entry name" value="NAD(P)-binding Rossmann-like Domain"/>
    <property type="match status" value="1"/>
</dbReference>
<keyword evidence="1" id="KW-1133">Transmembrane helix</keyword>
<evidence type="ECO:0000313" key="2">
    <source>
        <dbReference type="EMBL" id="KAF2836273.1"/>
    </source>
</evidence>
<dbReference type="PANTHER" id="PTHR43313">
    <property type="entry name" value="SHORT-CHAIN DEHYDROGENASE/REDUCTASE FAMILY 9C"/>
    <property type="match status" value="1"/>
</dbReference>
<dbReference type="SUPFAM" id="SSF51735">
    <property type="entry name" value="NAD(P)-binding Rossmann-fold domains"/>
    <property type="match status" value="1"/>
</dbReference>
<keyword evidence="1" id="KW-0472">Membrane</keyword>
<dbReference type="InterPro" id="IPR013952">
    <property type="entry name" value="DUF1776_fun"/>
</dbReference>
<dbReference type="PANTHER" id="PTHR43313:SF1">
    <property type="entry name" value="3BETA-HYDROXYSTEROID DEHYDROGENASE DHS-16"/>
    <property type="match status" value="1"/>
</dbReference>
<comment type="caution">
    <text evidence="2">The sequence shown here is derived from an EMBL/GenBank/DDBJ whole genome shotgun (WGS) entry which is preliminary data.</text>
</comment>
<proteinExistence type="predicted"/>
<dbReference type="OrthoDB" id="5308060at2759"/>
<evidence type="ECO:0000313" key="3">
    <source>
        <dbReference type="Proteomes" id="UP000799429"/>
    </source>
</evidence>
<accession>A0A9P4S4W8</accession>
<dbReference type="EMBL" id="MU006104">
    <property type="protein sequence ID" value="KAF2836273.1"/>
    <property type="molecule type" value="Genomic_DNA"/>
</dbReference>
<dbReference type="AlphaFoldDB" id="A0A9P4S4W8"/>
<name>A0A9P4S4W8_9PEZI</name>
<dbReference type="InterPro" id="IPR036291">
    <property type="entry name" value="NAD(P)-bd_dom_sf"/>
</dbReference>